<dbReference type="Proteomes" id="UP000694865">
    <property type="component" value="Unplaced"/>
</dbReference>
<gene>
    <name evidence="2" type="primary">LOC102805094</name>
</gene>
<evidence type="ECO:0000313" key="2">
    <source>
        <dbReference type="RefSeq" id="XP_006821652.1"/>
    </source>
</evidence>
<keyword evidence="1" id="KW-1185">Reference proteome</keyword>
<dbReference type="PANTHER" id="PTHR14776">
    <property type="entry name" value="CADHERIN-LIKE AND PC-ESTERASE DOMAIN-CONTAINING PROTEIN 1"/>
    <property type="match status" value="1"/>
</dbReference>
<reference evidence="2" key="1">
    <citation type="submission" date="2025-08" db="UniProtKB">
        <authorList>
            <consortium name="RefSeq"/>
        </authorList>
    </citation>
    <scope>IDENTIFICATION</scope>
    <source>
        <tissue evidence="2">Testes</tissue>
    </source>
</reference>
<evidence type="ECO:0000313" key="1">
    <source>
        <dbReference type="Proteomes" id="UP000694865"/>
    </source>
</evidence>
<proteinExistence type="predicted"/>
<dbReference type="PANTHER" id="PTHR14776:SF1">
    <property type="entry name" value="CADHERIN-LIKE AND PC-ESTERASE DOMAIN-CONTAINING PROTEIN 1"/>
    <property type="match status" value="1"/>
</dbReference>
<dbReference type="GeneID" id="102805094"/>
<name>A0ABM0MNR1_SACKO</name>
<sequence length="83" mass="9590">MARYKDFLQGKCACHFHKVREVGVDELKPTTKTPEFYVAKKPAMYDIEGIEGEEDYDRPVYYHVDGDINALYSEILINRICAA</sequence>
<accession>A0ABM0MNR1</accession>
<dbReference type="RefSeq" id="XP_006821652.1">
    <property type="nucleotide sequence ID" value="XM_006821589.1"/>
</dbReference>
<organism evidence="1 2">
    <name type="scientific">Saccoglossus kowalevskii</name>
    <name type="common">Acorn worm</name>
    <dbReference type="NCBI Taxonomy" id="10224"/>
    <lineage>
        <taxon>Eukaryota</taxon>
        <taxon>Metazoa</taxon>
        <taxon>Hemichordata</taxon>
        <taxon>Enteropneusta</taxon>
        <taxon>Harrimaniidae</taxon>
        <taxon>Saccoglossus</taxon>
    </lineage>
</organism>
<protein>
    <submittedName>
        <fullName evidence="2">Cadherin-like and PC-esterase domain-containing protein 1-like</fullName>
    </submittedName>
</protein>